<dbReference type="GO" id="GO:0005737">
    <property type="term" value="C:cytoplasm"/>
    <property type="evidence" value="ECO:0007669"/>
    <property type="project" value="TreeGrafter"/>
</dbReference>
<evidence type="ECO:0000256" key="1">
    <source>
        <dbReference type="ARBA" id="ARBA00022737"/>
    </source>
</evidence>
<evidence type="ECO:0000256" key="2">
    <source>
        <dbReference type="ARBA" id="ARBA00022803"/>
    </source>
</evidence>
<dbReference type="STRING" id="1054147.F4PZQ7"/>
<feature type="compositionally biased region" description="Low complexity" evidence="4">
    <location>
        <begin position="603"/>
        <end position="626"/>
    </location>
</feature>
<dbReference type="RefSeq" id="XP_004357283.1">
    <property type="nucleotide sequence ID" value="XM_004357227.1"/>
</dbReference>
<dbReference type="SUPFAM" id="SSF48452">
    <property type="entry name" value="TPR-like"/>
    <property type="match status" value="2"/>
</dbReference>
<feature type="repeat" description="TPR" evidence="3">
    <location>
        <begin position="230"/>
        <end position="263"/>
    </location>
</feature>
<dbReference type="KEGG" id="dfa:DFA_02560"/>
<dbReference type="OMA" id="MEMRADY"/>
<evidence type="ECO:0000256" key="3">
    <source>
        <dbReference type="PROSITE-ProRule" id="PRU00339"/>
    </source>
</evidence>
<dbReference type="SMART" id="SM00028">
    <property type="entry name" value="TPR"/>
    <property type="match status" value="3"/>
</dbReference>
<dbReference type="PANTHER" id="PTHR22767:SF2">
    <property type="entry name" value="N(ALPHA)-ACETYLTRANSFERASE 15_16, ISOFORM A"/>
    <property type="match status" value="1"/>
</dbReference>
<dbReference type="Gene3D" id="1.25.40.1010">
    <property type="match status" value="1"/>
</dbReference>
<dbReference type="AlphaFoldDB" id="F4PZQ7"/>
<dbReference type="InterPro" id="IPR011990">
    <property type="entry name" value="TPR-like_helical_dom_sf"/>
</dbReference>
<keyword evidence="1" id="KW-0677">Repeat</keyword>
<keyword evidence="2 3" id="KW-0802">TPR repeat</keyword>
<proteinExistence type="predicted"/>
<dbReference type="PIRSF" id="PIRSF000422">
    <property type="entry name" value="N-terminal-AcTrfase-A_aux_su"/>
    <property type="match status" value="1"/>
</dbReference>
<feature type="region of interest" description="Disordered" evidence="4">
    <location>
        <begin position="875"/>
        <end position="899"/>
    </location>
</feature>
<dbReference type="OrthoDB" id="10263032at2759"/>
<sequence length="899" mass="102761">MAPPTKTAAAPKEVKLTTKDTNTLKTLSKLFDERKYKKAIKQADAFLKIHPTNVDALCFRTLTLYGLNLKEEAHAAGKQVVRDNMSSFTAWHTLGFLHRNDKNFPEALKCFRTAHRNNKESVQILKDMSLIQIFQRDYPGLLDSYKTLLHLQPGYKGHWIGLITTYHLMGSHSQAIFILDEFINVLDQENEGIRRSELILYKVQLLDESNELDKALSLLKSDAKFIVDKLWAKNKTGEIYIKKNMLKEAEKVFTDLIKLNPDNMNYHKKFWESKGIKSIETITKEQIEILKPIYAEWGELNPKSFVIQKIPLNFLPSDSEGFLIRLAKFSRHFLVKGIPSLFNNLKSLYNGGDDKKSKVIEKFFEETLQSLIEKGTLVGSDQQESPSTLLWCRYFLAQHYDRVGKIKESFEQIDKAIEHTPTNVDNYIVRAKLLKHNGDLVGAAQQYEHARQLDLADRYLNTKSALYALRADERDNASKIFKTVIDPNDSTMFNISEYQCMWYENELGQSYYRTGDNAMSLKALHLVDKAFTEFIEDQFDFFNHMQKKLTLRAYVDFLRWEDQVYKNKPFLDAAKLLVKVYLTLLKKPYVKPVETTQSSAGVATAAETASAPPTTTEPTATTTPVVKENEKKQNNKQNNKQTPPPPPKKDDDDEVEVDEKNKVDEDPLGEKLATVPNLLEQANKFLKTMLKFNPDSVDAHLLACQCYLEKRKYLLIIQSLLKVKQVVPNHPLIFKNVVAMYRQVEQQADTTDASVKKILEDEKANLFDGATSLLQFVEQYAAKHKDSHAHQFIAGEQLYHLTKDSAKALDLIVNSVSSSATASWDNCRENLVHLKSVFCDIGKIDQSFADNLIQQYTEKCKIRFPLANYFQPPKSIEQSTEESTTTTTTTTTTTNGTSN</sequence>
<dbReference type="PROSITE" id="PS50005">
    <property type="entry name" value="TPR"/>
    <property type="match status" value="1"/>
</dbReference>
<dbReference type="InterPro" id="IPR019734">
    <property type="entry name" value="TPR_rpt"/>
</dbReference>
<feature type="compositionally biased region" description="Basic and acidic residues" evidence="4">
    <location>
        <begin position="658"/>
        <end position="669"/>
    </location>
</feature>
<dbReference type="GeneID" id="14870935"/>
<keyword evidence="6" id="KW-1185">Reference proteome</keyword>
<dbReference type="Proteomes" id="UP000007797">
    <property type="component" value="Unassembled WGS sequence"/>
</dbReference>
<dbReference type="PANTHER" id="PTHR22767">
    <property type="entry name" value="N-TERMINAL ACETYLTRANSFERASE-RELATED"/>
    <property type="match status" value="1"/>
</dbReference>
<feature type="region of interest" description="Disordered" evidence="4">
    <location>
        <begin position="596"/>
        <end position="669"/>
    </location>
</feature>
<dbReference type="EMBL" id="GL883017">
    <property type="protein sequence ID" value="EGG18821.1"/>
    <property type="molecule type" value="Genomic_DNA"/>
</dbReference>
<accession>F4PZQ7</accession>
<dbReference type="Pfam" id="PF12569">
    <property type="entry name" value="NatA_aux_su"/>
    <property type="match status" value="1"/>
</dbReference>
<name>F4PZQ7_CACFS</name>
<dbReference type="Gene3D" id="1.25.40.1040">
    <property type="match status" value="1"/>
</dbReference>
<organism evidence="5 6">
    <name type="scientific">Cavenderia fasciculata</name>
    <name type="common">Slime mold</name>
    <name type="synonym">Dictyostelium fasciculatum</name>
    <dbReference type="NCBI Taxonomy" id="261658"/>
    <lineage>
        <taxon>Eukaryota</taxon>
        <taxon>Amoebozoa</taxon>
        <taxon>Evosea</taxon>
        <taxon>Eumycetozoa</taxon>
        <taxon>Dictyostelia</taxon>
        <taxon>Acytosteliales</taxon>
        <taxon>Cavenderiaceae</taxon>
        <taxon>Cavenderia</taxon>
    </lineage>
</organism>
<feature type="compositionally biased region" description="Low complexity" evidence="4">
    <location>
        <begin position="881"/>
        <end position="899"/>
    </location>
</feature>
<gene>
    <name evidence="5" type="ORF">DFA_02560</name>
</gene>
<evidence type="ECO:0000313" key="6">
    <source>
        <dbReference type="Proteomes" id="UP000007797"/>
    </source>
</evidence>
<protein>
    <submittedName>
        <fullName evidence="5">Tetratricopeptide-like helical domain-containing protein</fullName>
    </submittedName>
</protein>
<dbReference type="InterPro" id="IPR021183">
    <property type="entry name" value="NatA_aux_su"/>
</dbReference>
<evidence type="ECO:0000256" key="4">
    <source>
        <dbReference type="SAM" id="MobiDB-lite"/>
    </source>
</evidence>
<evidence type="ECO:0000313" key="5">
    <source>
        <dbReference type="EMBL" id="EGG18821.1"/>
    </source>
</evidence>
<reference evidence="6" key="1">
    <citation type="journal article" date="2011" name="Genome Res.">
        <title>Phylogeny-wide analysis of social amoeba genomes highlights ancient origins for complex intercellular communication.</title>
        <authorList>
            <person name="Heidel A.J."/>
            <person name="Lawal H.M."/>
            <person name="Felder M."/>
            <person name="Schilde C."/>
            <person name="Helps N.R."/>
            <person name="Tunggal B."/>
            <person name="Rivero F."/>
            <person name="John U."/>
            <person name="Schleicher M."/>
            <person name="Eichinger L."/>
            <person name="Platzer M."/>
            <person name="Noegel A.A."/>
            <person name="Schaap P."/>
            <person name="Gloeckner G."/>
        </authorList>
    </citation>
    <scope>NUCLEOTIDE SEQUENCE [LARGE SCALE GENOMIC DNA]</scope>
    <source>
        <strain evidence="6">SH3</strain>
    </source>
</reference>